<dbReference type="Proteomes" id="UP000230233">
    <property type="component" value="Chromosome X"/>
</dbReference>
<evidence type="ECO:0000313" key="3">
    <source>
        <dbReference type="EMBL" id="PIC18975.1"/>
    </source>
</evidence>
<feature type="transmembrane region" description="Helical" evidence="2">
    <location>
        <begin position="50"/>
        <end position="70"/>
    </location>
</feature>
<comment type="caution">
    <text evidence="3">The sequence shown here is derived from an EMBL/GenBank/DDBJ whole genome shotgun (WGS) entry which is preliminary data.</text>
</comment>
<feature type="transmembrane region" description="Helical" evidence="2">
    <location>
        <begin position="6"/>
        <end position="29"/>
    </location>
</feature>
<feature type="transmembrane region" description="Helical" evidence="2">
    <location>
        <begin position="82"/>
        <end position="105"/>
    </location>
</feature>
<dbReference type="OrthoDB" id="5874396at2759"/>
<keyword evidence="2" id="KW-0472">Membrane</keyword>
<dbReference type="AlphaFoldDB" id="A0A2G5SV28"/>
<protein>
    <submittedName>
        <fullName evidence="3">Uncharacterized protein</fullName>
    </submittedName>
</protein>
<gene>
    <name evidence="3" type="primary">Cnig_chr_X.g24679</name>
    <name evidence="3" type="ORF">B9Z55_024679</name>
</gene>
<reference evidence="4" key="1">
    <citation type="submission" date="2017-10" db="EMBL/GenBank/DDBJ databases">
        <title>Rapid genome shrinkage in a self-fertile nematode reveals novel sperm competition proteins.</title>
        <authorList>
            <person name="Yin D."/>
            <person name="Schwarz E.M."/>
            <person name="Thomas C.G."/>
            <person name="Felde R.L."/>
            <person name="Korf I.F."/>
            <person name="Cutter A.D."/>
            <person name="Schartner C.M."/>
            <person name="Ralston E.J."/>
            <person name="Meyer B.J."/>
            <person name="Haag E.S."/>
        </authorList>
    </citation>
    <scope>NUCLEOTIDE SEQUENCE [LARGE SCALE GENOMIC DNA]</scope>
    <source>
        <strain evidence="4">JU1422</strain>
    </source>
</reference>
<keyword evidence="4" id="KW-1185">Reference proteome</keyword>
<sequence length="382" mass="44841">MDWFTVLGVSGFIVVLMVLSVISSRFLWLAFITNYMPCRYNYFRGEYRKFIMSGTVHTALICTFSIIQLVMLKYSMSISCFLWGSLHTLFLVPSIFYYHLLVINYKFRDLETHYERQPKDYEKSLVVDALSVILYFIIAIYSFLLFNAEVYYPYGMYTYPNYDPATYFHYDTFLTSLRVIQIFSISMLVIDFFRILKHTYRVYRSDLCYNDNDPIDTFSRSINKQILLHVLHDVPLIVPLVYMVVRAHPVLRPNVFDIIAKVWVCIHPILYTLIYMYQIHRPTLTTSPEAMQCKCWKCRPKLDGTNRPICHWITEWCCQNNQKEEAREEERRWIELGERGEGEGAVAAAAEAEATTTGDETANEQEQPTETTPALHTTEIDV</sequence>
<evidence type="ECO:0000256" key="1">
    <source>
        <dbReference type="SAM" id="MobiDB-lite"/>
    </source>
</evidence>
<feature type="transmembrane region" description="Helical" evidence="2">
    <location>
        <begin position="226"/>
        <end position="246"/>
    </location>
</feature>
<feature type="compositionally biased region" description="Polar residues" evidence="1">
    <location>
        <begin position="365"/>
        <end position="375"/>
    </location>
</feature>
<keyword evidence="2" id="KW-1133">Transmembrane helix</keyword>
<organism evidence="3 4">
    <name type="scientific">Caenorhabditis nigoni</name>
    <dbReference type="NCBI Taxonomy" id="1611254"/>
    <lineage>
        <taxon>Eukaryota</taxon>
        <taxon>Metazoa</taxon>
        <taxon>Ecdysozoa</taxon>
        <taxon>Nematoda</taxon>
        <taxon>Chromadorea</taxon>
        <taxon>Rhabditida</taxon>
        <taxon>Rhabditina</taxon>
        <taxon>Rhabditomorpha</taxon>
        <taxon>Rhabditoidea</taxon>
        <taxon>Rhabditidae</taxon>
        <taxon>Peloderinae</taxon>
        <taxon>Caenorhabditis</taxon>
    </lineage>
</organism>
<dbReference type="EMBL" id="PDUG01000006">
    <property type="protein sequence ID" value="PIC18975.1"/>
    <property type="molecule type" value="Genomic_DNA"/>
</dbReference>
<evidence type="ECO:0000313" key="4">
    <source>
        <dbReference type="Proteomes" id="UP000230233"/>
    </source>
</evidence>
<feature type="region of interest" description="Disordered" evidence="1">
    <location>
        <begin position="332"/>
        <end position="382"/>
    </location>
</feature>
<keyword evidence="2" id="KW-0812">Transmembrane</keyword>
<accession>A0A2G5SV28</accession>
<proteinExistence type="predicted"/>
<feature type="compositionally biased region" description="Low complexity" evidence="1">
    <location>
        <begin position="344"/>
        <end position="360"/>
    </location>
</feature>
<feature type="compositionally biased region" description="Basic and acidic residues" evidence="1">
    <location>
        <begin position="332"/>
        <end position="342"/>
    </location>
</feature>
<evidence type="ECO:0000256" key="2">
    <source>
        <dbReference type="SAM" id="Phobius"/>
    </source>
</evidence>
<feature type="transmembrane region" description="Helical" evidence="2">
    <location>
        <begin position="125"/>
        <end position="146"/>
    </location>
</feature>
<feature type="transmembrane region" description="Helical" evidence="2">
    <location>
        <begin position="179"/>
        <end position="196"/>
    </location>
</feature>
<feature type="transmembrane region" description="Helical" evidence="2">
    <location>
        <begin position="258"/>
        <end position="277"/>
    </location>
</feature>
<name>A0A2G5SV28_9PELO</name>